<keyword evidence="2" id="KW-1185">Reference proteome</keyword>
<dbReference type="Proteomes" id="UP000653493">
    <property type="component" value="Unassembled WGS sequence"/>
</dbReference>
<evidence type="ECO:0008006" key="3">
    <source>
        <dbReference type="Google" id="ProtNLM"/>
    </source>
</evidence>
<evidence type="ECO:0000313" key="1">
    <source>
        <dbReference type="EMBL" id="GGS62873.1"/>
    </source>
</evidence>
<sequence>MPTYTVNWAAFNEVLDQLSVLQKEINTLNAQYSSGNSSALQEWTSEARDAFHASELQWTTAASSMEQQAALVQQTADKCRDEYQHAVQYGTQLWSK</sequence>
<reference evidence="1" key="2">
    <citation type="submission" date="2020-09" db="EMBL/GenBank/DDBJ databases">
        <authorList>
            <person name="Sun Q."/>
            <person name="Ohkuma M."/>
        </authorList>
    </citation>
    <scope>NUCLEOTIDE SEQUENCE</scope>
    <source>
        <strain evidence="1">JCM 4234</strain>
    </source>
</reference>
<gene>
    <name evidence="1" type="ORF">GCM10010238_59990</name>
</gene>
<dbReference type="InterPro" id="IPR036689">
    <property type="entry name" value="ESAT-6-like_sf"/>
</dbReference>
<dbReference type="AlphaFoldDB" id="A0A918GTY6"/>
<reference evidence="1" key="1">
    <citation type="journal article" date="2014" name="Int. J. Syst. Evol. Microbiol.">
        <title>Complete genome sequence of Corynebacterium casei LMG S-19264T (=DSM 44701T), isolated from a smear-ripened cheese.</title>
        <authorList>
            <consortium name="US DOE Joint Genome Institute (JGI-PGF)"/>
            <person name="Walter F."/>
            <person name="Albersmeier A."/>
            <person name="Kalinowski J."/>
            <person name="Ruckert C."/>
        </authorList>
    </citation>
    <scope>NUCLEOTIDE SEQUENCE</scope>
    <source>
        <strain evidence="1">JCM 4234</strain>
    </source>
</reference>
<name>A0A918GTY6_STRGD</name>
<organism evidence="1 2">
    <name type="scientific">Streptomyces griseoviridis</name>
    <dbReference type="NCBI Taxonomy" id="45398"/>
    <lineage>
        <taxon>Bacteria</taxon>
        <taxon>Bacillati</taxon>
        <taxon>Actinomycetota</taxon>
        <taxon>Actinomycetes</taxon>
        <taxon>Kitasatosporales</taxon>
        <taxon>Streptomycetaceae</taxon>
        <taxon>Streptomyces</taxon>
    </lineage>
</organism>
<comment type="caution">
    <text evidence="1">The sequence shown here is derived from an EMBL/GenBank/DDBJ whole genome shotgun (WGS) entry which is preliminary data.</text>
</comment>
<evidence type="ECO:0000313" key="2">
    <source>
        <dbReference type="Proteomes" id="UP000653493"/>
    </source>
</evidence>
<accession>A0A918GTY6</accession>
<proteinExistence type="predicted"/>
<protein>
    <recommendedName>
        <fullName evidence="3">WXG100 family type VII secretion target</fullName>
    </recommendedName>
</protein>
<dbReference type="Gene3D" id="1.10.287.1060">
    <property type="entry name" value="ESAT-6-like"/>
    <property type="match status" value="1"/>
</dbReference>
<dbReference type="EMBL" id="BMSL01000027">
    <property type="protein sequence ID" value="GGS62873.1"/>
    <property type="molecule type" value="Genomic_DNA"/>
</dbReference>
<dbReference type="SUPFAM" id="SSF140453">
    <property type="entry name" value="EsxAB dimer-like"/>
    <property type="match status" value="1"/>
</dbReference>